<feature type="transmembrane region" description="Helical" evidence="1">
    <location>
        <begin position="24"/>
        <end position="47"/>
    </location>
</feature>
<reference evidence="2" key="2">
    <citation type="journal article" date="2021" name="PeerJ">
        <title>Extensive microbial diversity within the chicken gut microbiome revealed by metagenomics and culture.</title>
        <authorList>
            <person name="Gilroy R."/>
            <person name="Ravi A."/>
            <person name="Getino M."/>
            <person name="Pursley I."/>
            <person name="Horton D.L."/>
            <person name="Alikhan N.F."/>
            <person name="Baker D."/>
            <person name="Gharbi K."/>
            <person name="Hall N."/>
            <person name="Watson M."/>
            <person name="Adriaenssens E.M."/>
            <person name="Foster-Nyarko E."/>
            <person name="Jarju S."/>
            <person name="Secka A."/>
            <person name="Antonio M."/>
            <person name="Oren A."/>
            <person name="Chaudhuri R.R."/>
            <person name="La Ragione R."/>
            <person name="Hildebrand F."/>
            <person name="Pallen M.J."/>
        </authorList>
    </citation>
    <scope>NUCLEOTIDE SEQUENCE</scope>
    <source>
        <strain evidence="2">CHK195-12923</strain>
    </source>
</reference>
<organism evidence="2 3">
    <name type="scientific">Candidatus Coproplasma excrementigallinarum</name>
    <dbReference type="NCBI Taxonomy" id="2840747"/>
    <lineage>
        <taxon>Bacteria</taxon>
        <taxon>Bacillati</taxon>
        <taxon>Bacillota</taxon>
        <taxon>Clostridia</taxon>
        <taxon>Eubacteriales</taxon>
        <taxon>Candidatus Coproplasma</taxon>
    </lineage>
</organism>
<reference evidence="2" key="1">
    <citation type="submission" date="2020-10" db="EMBL/GenBank/DDBJ databases">
        <authorList>
            <person name="Gilroy R."/>
        </authorList>
    </citation>
    <scope>NUCLEOTIDE SEQUENCE</scope>
    <source>
        <strain evidence="2">CHK195-12923</strain>
    </source>
</reference>
<comment type="caution">
    <text evidence="2">The sequence shown here is derived from an EMBL/GenBank/DDBJ whole genome shotgun (WGS) entry which is preliminary data.</text>
</comment>
<evidence type="ECO:0000256" key="1">
    <source>
        <dbReference type="SAM" id="Phobius"/>
    </source>
</evidence>
<protein>
    <submittedName>
        <fullName evidence="2">Uncharacterized protein</fullName>
    </submittedName>
</protein>
<dbReference type="Proteomes" id="UP000824110">
    <property type="component" value="Unassembled WGS sequence"/>
</dbReference>
<dbReference type="AlphaFoldDB" id="A0A9D1SIG5"/>
<keyword evidence="1" id="KW-0472">Membrane</keyword>
<evidence type="ECO:0000313" key="2">
    <source>
        <dbReference type="EMBL" id="HIU61401.1"/>
    </source>
</evidence>
<evidence type="ECO:0000313" key="3">
    <source>
        <dbReference type="Proteomes" id="UP000824110"/>
    </source>
</evidence>
<dbReference type="EMBL" id="DVNE01000019">
    <property type="protein sequence ID" value="HIU61401.1"/>
    <property type="molecule type" value="Genomic_DNA"/>
</dbReference>
<keyword evidence="1" id="KW-0812">Transmembrane</keyword>
<proteinExistence type="predicted"/>
<name>A0A9D1SIG5_9FIRM</name>
<feature type="transmembrane region" description="Helical" evidence="1">
    <location>
        <begin position="104"/>
        <end position="125"/>
    </location>
</feature>
<gene>
    <name evidence="2" type="ORF">IAB69_01965</name>
</gene>
<feature type="transmembrane region" description="Helical" evidence="1">
    <location>
        <begin position="59"/>
        <end position="92"/>
    </location>
</feature>
<sequence length="128" mass="13321">MKSGAVNFIRHIRNMVTASGKKRILYALGNILIMALAVAAATGIKALVAAMQGGDLNFIVAIALIIVLFVVGIFCFLQGFIAQIALVFIAAAGIANPQERGGNIVAFLIALITTIGLIVAAILALKFI</sequence>
<keyword evidence="1" id="KW-1133">Transmembrane helix</keyword>
<accession>A0A9D1SIG5</accession>